<name>A0ABD1G3W2_SALDI</name>
<evidence type="ECO:0000259" key="1">
    <source>
        <dbReference type="PROSITE" id="PS51412"/>
    </source>
</evidence>
<dbReference type="Proteomes" id="UP001567538">
    <property type="component" value="Unassembled WGS sequence"/>
</dbReference>
<gene>
    <name evidence="2" type="primary">NSL1</name>
    <name evidence="2" type="ORF">AAHA92_30324</name>
</gene>
<dbReference type="AlphaFoldDB" id="A0ABD1G3W2"/>
<sequence>MAYNPTSNVRMDAQAAAEKAVSVIGFGYDLTSDLRLSACKHGTSGSGLIELDRTHTKDLVVPGNVVVSGAPSSIKCDKGERTRFSSDTLTFNQMSAHFNQELSLSGKIPSGLFNTMFGFKGCWQNDASTTKILAFDGWFIGLYTIELERSQLTLCDSVKKEVPSTWDPVALAEFIDKYGTHVIVGVKMGGKDVIHIKQLQNSNLQPTEVQKLLKQLADERFREDGDKNSAANSDMSSRKSKVEQSIVWDLQLPFASTVRPPVVSHSKNEDLLSIHVGRGGLDISQSHNQWLSTVSQYPNVISMSFVPIVSLLSGVRGSGFLSHAINLYLRYKPPQEELAQFLEYQLPRQWAPAYNDLPLGPRRKKKSSPALQFSLLGPKLYVNIVKVDTGSRPVTGIRLYLEGKRCDHLAIHLQHLSTLPDSLQLSPDHSYEPEDESLHRGYFEPVKWSIFSHICTAPVEYHGARIDDSASIVTRAWFEVKGIGMKKVLFMRLGFSMVASAVIRRSEWDGPTATSKKSGLMSMLMTTPFSTALNQPQKLPPKVDLNSAVYPAGPPSPARAPKMAHFVDTKEMVRGPEDTPGYWVVTGAKLCVENGMIRIKVKYSLLTIVSDDPLLI</sequence>
<keyword evidence="3" id="KW-1185">Reference proteome</keyword>
<dbReference type="PANTHER" id="PTHR33199">
    <property type="entry name" value="MACPF DOMAIN-CONTAINING PROTEIN CAD1"/>
    <property type="match status" value="1"/>
</dbReference>
<organism evidence="2 3">
    <name type="scientific">Salvia divinorum</name>
    <name type="common">Maria pastora</name>
    <name type="synonym">Diviner's sage</name>
    <dbReference type="NCBI Taxonomy" id="28513"/>
    <lineage>
        <taxon>Eukaryota</taxon>
        <taxon>Viridiplantae</taxon>
        <taxon>Streptophyta</taxon>
        <taxon>Embryophyta</taxon>
        <taxon>Tracheophyta</taxon>
        <taxon>Spermatophyta</taxon>
        <taxon>Magnoliopsida</taxon>
        <taxon>eudicotyledons</taxon>
        <taxon>Gunneridae</taxon>
        <taxon>Pentapetalae</taxon>
        <taxon>asterids</taxon>
        <taxon>lamiids</taxon>
        <taxon>Lamiales</taxon>
        <taxon>Lamiaceae</taxon>
        <taxon>Nepetoideae</taxon>
        <taxon>Mentheae</taxon>
        <taxon>Salviinae</taxon>
        <taxon>Salvia</taxon>
        <taxon>Salvia subgen. Calosphace</taxon>
    </lineage>
</organism>
<accession>A0ABD1G3W2</accession>
<dbReference type="Pfam" id="PF01823">
    <property type="entry name" value="MACPF"/>
    <property type="match status" value="1"/>
</dbReference>
<dbReference type="PROSITE" id="PS51412">
    <property type="entry name" value="MACPF_2"/>
    <property type="match status" value="1"/>
</dbReference>
<feature type="domain" description="MACPF" evidence="1">
    <location>
        <begin position="7"/>
        <end position="342"/>
    </location>
</feature>
<dbReference type="PANTHER" id="PTHR33199:SF8">
    <property type="entry name" value="MACPF DOMAIN-CONTAINING PROTEIN NSL1"/>
    <property type="match status" value="1"/>
</dbReference>
<evidence type="ECO:0000313" key="2">
    <source>
        <dbReference type="EMBL" id="KAL1537849.1"/>
    </source>
</evidence>
<dbReference type="InterPro" id="IPR020864">
    <property type="entry name" value="MACPF"/>
</dbReference>
<reference evidence="2 3" key="1">
    <citation type="submission" date="2024-06" db="EMBL/GenBank/DDBJ databases">
        <title>A chromosome level genome sequence of Diviner's sage (Salvia divinorum).</title>
        <authorList>
            <person name="Ford S.A."/>
            <person name="Ro D.-K."/>
            <person name="Ness R.W."/>
            <person name="Phillips M.A."/>
        </authorList>
    </citation>
    <scope>NUCLEOTIDE SEQUENCE [LARGE SCALE GENOMIC DNA]</scope>
    <source>
        <strain evidence="2">SAF-2024a</strain>
        <tissue evidence="2">Leaf</tissue>
    </source>
</reference>
<evidence type="ECO:0000313" key="3">
    <source>
        <dbReference type="Proteomes" id="UP001567538"/>
    </source>
</evidence>
<comment type="caution">
    <text evidence="2">The sequence shown here is derived from an EMBL/GenBank/DDBJ whole genome shotgun (WGS) entry which is preliminary data.</text>
</comment>
<dbReference type="EMBL" id="JBEAFC010000011">
    <property type="protein sequence ID" value="KAL1537849.1"/>
    <property type="molecule type" value="Genomic_DNA"/>
</dbReference>
<protein>
    <submittedName>
        <fullName evidence="2">Kinetochore-associated protein nsl1</fullName>
    </submittedName>
</protein>
<dbReference type="SMART" id="SM00457">
    <property type="entry name" value="MACPF"/>
    <property type="match status" value="1"/>
</dbReference>
<dbReference type="InterPro" id="IPR044663">
    <property type="entry name" value="CAD1/NSL1-like"/>
</dbReference>
<proteinExistence type="predicted"/>